<evidence type="ECO:0000313" key="2">
    <source>
        <dbReference type="EMBL" id="OGD15758.1"/>
    </source>
</evidence>
<reference evidence="2 3" key="1">
    <citation type="journal article" date="2016" name="Nat. Commun.">
        <title>Thousands of microbial genomes shed light on interconnected biogeochemical processes in an aquifer system.</title>
        <authorList>
            <person name="Anantharaman K."/>
            <person name="Brown C.T."/>
            <person name="Hug L.A."/>
            <person name="Sharon I."/>
            <person name="Castelle C.J."/>
            <person name="Probst A.J."/>
            <person name="Thomas B.C."/>
            <person name="Singh A."/>
            <person name="Wilkins M.J."/>
            <person name="Karaoz U."/>
            <person name="Brodie E.L."/>
            <person name="Williams K.H."/>
            <person name="Hubbard S.S."/>
            <person name="Banfield J.F."/>
        </authorList>
    </citation>
    <scope>NUCLEOTIDE SEQUENCE [LARGE SCALE GENOMIC DNA]</scope>
</reference>
<gene>
    <name evidence="2" type="ORF">A2V47_01190</name>
</gene>
<evidence type="ECO:0000259" key="1">
    <source>
        <dbReference type="Pfam" id="PF01927"/>
    </source>
</evidence>
<comment type="caution">
    <text evidence="2">The sequence shown here is derived from an EMBL/GenBank/DDBJ whole genome shotgun (WGS) entry which is preliminary data.</text>
</comment>
<dbReference type="PANTHER" id="PTHR39081:SF1">
    <property type="entry name" value="MUT7-C RNASE DOMAIN-CONTAINING PROTEIN"/>
    <property type="match status" value="1"/>
</dbReference>
<sequence>MKENCFIVYRLQKLAILLRILGFDVLYFQNDYISVIHLTKREYRILLSRVKFLRKLPWIFYLDKDDLDEQLKQIIKEFKLKINKENLFSRCSNCNNFLQKINEEEVKGEVPLDVRGKGYWFKKCLNCGKIFWNGNHIPTLEEKLRKIGVIEEKNDDTG</sequence>
<protein>
    <recommendedName>
        <fullName evidence="1">Mut7-C RNAse domain-containing protein</fullName>
    </recommendedName>
</protein>
<feature type="domain" description="Mut7-C RNAse" evidence="1">
    <location>
        <begin position="10"/>
        <end position="143"/>
    </location>
</feature>
<name>A0A1F5ABM2_9BACT</name>
<dbReference type="InterPro" id="IPR002782">
    <property type="entry name" value="Mut7-C_RNAse_dom"/>
</dbReference>
<organism evidence="2 3">
    <name type="scientific">Candidatus Sediminicultor quintus</name>
    <dbReference type="NCBI Taxonomy" id="1797291"/>
    <lineage>
        <taxon>Bacteria</taxon>
        <taxon>Pseudomonadati</taxon>
        <taxon>Atribacterota</taxon>
        <taxon>Candidatus Phoenicimicrobiia</taxon>
        <taxon>Candidatus Pheonicimicrobiales</taxon>
        <taxon>Candidatus Phoenicimicrobiaceae</taxon>
        <taxon>Candidatus Sediminicultor</taxon>
    </lineage>
</organism>
<dbReference type="AlphaFoldDB" id="A0A1F5ABM2"/>
<dbReference type="EMBL" id="MEYH01000048">
    <property type="protein sequence ID" value="OGD15758.1"/>
    <property type="molecule type" value="Genomic_DNA"/>
</dbReference>
<dbReference type="PANTHER" id="PTHR39081">
    <property type="entry name" value="MUT7-C DOMAIN-CONTAINING PROTEIN"/>
    <property type="match status" value="1"/>
</dbReference>
<accession>A0A1F5ABM2</accession>
<proteinExistence type="predicted"/>
<dbReference type="Pfam" id="PF01927">
    <property type="entry name" value="Mut7-C"/>
    <property type="match status" value="1"/>
</dbReference>
<dbReference type="STRING" id="1797291.A2V47_01190"/>
<dbReference type="Proteomes" id="UP000177701">
    <property type="component" value="Unassembled WGS sequence"/>
</dbReference>
<evidence type="ECO:0000313" key="3">
    <source>
        <dbReference type="Proteomes" id="UP000177701"/>
    </source>
</evidence>